<feature type="transmembrane region" description="Helical" evidence="7">
    <location>
        <begin position="257"/>
        <end position="277"/>
    </location>
</feature>
<feature type="transmembrane region" description="Helical" evidence="7">
    <location>
        <begin position="382"/>
        <end position="400"/>
    </location>
</feature>
<accession>A0A175RBA1</accession>
<evidence type="ECO:0000256" key="7">
    <source>
        <dbReference type="SAM" id="Phobius"/>
    </source>
</evidence>
<evidence type="ECO:0000256" key="3">
    <source>
        <dbReference type="ARBA" id="ARBA00022448"/>
    </source>
</evidence>
<evidence type="ECO:0000256" key="6">
    <source>
        <dbReference type="ARBA" id="ARBA00023136"/>
    </source>
</evidence>
<comment type="subcellular location">
    <subcellularLocation>
        <location evidence="1">Membrane</location>
        <topology evidence="1">Multi-pass membrane protein</topology>
    </subcellularLocation>
</comment>
<protein>
    <recommendedName>
        <fullName evidence="10">MFS transporter</fullName>
    </recommendedName>
</protein>
<dbReference type="AlphaFoldDB" id="A0A175RBA1"/>
<reference evidence="8 9" key="1">
    <citation type="journal article" date="2016" name="Front. Microbiol.">
        <title>Genomic Resource of Rice Seed Associated Bacteria.</title>
        <authorList>
            <person name="Midha S."/>
            <person name="Bansal K."/>
            <person name="Sharma S."/>
            <person name="Kumar N."/>
            <person name="Patil P.P."/>
            <person name="Chaudhry V."/>
            <person name="Patil P.B."/>
        </authorList>
    </citation>
    <scope>NUCLEOTIDE SEQUENCE [LARGE SCALE GENOMIC DNA]</scope>
    <source>
        <strain evidence="8 9">NS226</strain>
    </source>
</reference>
<feature type="transmembrane region" description="Helical" evidence="7">
    <location>
        <begin position="12"/>
        <end position="35"/>
    </location>
</feature>
<keyword evidence="5 7" id="KW-1133">Transmembrane helix</keyword>
<dbReference type="PATRIC" id="fig|401562.3.peg.4918"/>
<name>A0A175RBA1_9HYPH</name>
<feature type="transmembrane region" description="Helical" evidence="7">
    <location>
        <begin position="289"/>
        <end position="310"/>
    </location>
</feature>
<dbReference type="Pfam" id="PF07690">
    <property type="entry name" value="MFS_1"/>
    <property type="match status" value="2"/>
</dbReference>
<gene>
    <name evidence="8" type="ORF">NS226_04425</name>
</gene>
<dbReference type="InterPro" id="IPR011701">
    <property type="entry name" value="MFS"/>
</dbReference>
<keyword evidence="4 7" id="KW-0812">Transmembrane</keyword>
<dbReference type="Gene3D" id="1.20.1250.20">
    <property type="entry name" value="MFS general substrate transporter like domains"/>
    <property type="match status" value="2"/>
</dbReference>
<evidence type="ECO:0000256" key="5">
    <source>
        <dbReference type="ARBA" id="ARBA00022989"/>
    </source>
</evidence>
<evidence type="ECO:0008006" key="10">
    <source>
        <dbReference type="Google" id="ProtNLM"/>
    </source>
</evidence>
<dbReference type="PANTHER" id="PTHR12778">
    <property type="entry name" value="SOLUTE CARRIER FAMILY 33 ACETYL-COA TRANSPORTER -RELATED"/>
    <property type="match status" value="1"/>
</dbReference>
<feature type="transmembrane region" description="Helical" evidence="7">
    <location>
        <begin position="148"/>
        <end position="170"/>
    </location>
</feature>
<dbReference type="EMBL" id="LDPZ01000008">
    <property type="protein sequence ID" value="KTQ97524.1"/>
    <property type="molecule type" value="Genomic_DNA"/>
</dbReference>
<feature type="transmembrane region" description="Helical" evidence="7">
    <location>
        <begin position="176"/>
        <end position="197"/>
    </location>
</feature>
<dbReference type="SUPFAM" id="SSF103473">
    <property type="entry name" value="MFS general substrate transporter"/>
    <property type="match status" value="1"/>
</dbReference>
<comment type="similarity">
    <text evidence="2">Belongs to the major facilitator superfamily.</text>
</comment>
<feature type="transmembrane region" description="Helical" evidence="7">
    <location>
        <begin position="88"/>
        <end position="107"/>
    </location>
</feature>
<evidence type="ECO:0000256" key="1">
    <source>
        <dbReference type="ARBA" id="ARBA00004141"/>
    </source>
</evidence>
<feature type="transmembrane region" description="Helical" evidence="7">
    <location>
        <begin position="47"/>
        <end position="68"/>
    </location>
</feature>
<dbReference type="GO" id="GO:0016020">
    <property type="term" value="C:membrane"/>
    <property type="evidence" value="ECO:0007669"/>
    <property type="project" value="UniProtKB-SubCell"/>
</dbReference>
<keyword evidence="3" id="KW-0813">Transport</keyword>
<dbReference type="RefSeq" id="WP_058633966.1">
    <property type="nucleotide sequence ID" value="NZ_LDPZ01000008.1"/>
</dbReference>
<sequence>MTDVSALPRVGNGAPLLLIIGSIAIGQSLLGALTFQGVPTLMRSVGIPLDVIVLSYLAMLPWALKFLWSPLIERLRLPTTGNQRSRPILLAGQSAIVAILALLALTGPSVPTVVISLLAVAALASATMDIAGDGFAVEQAAPDRRSHVAAVQIGGSYLGMVAGSGGLLLAMPVLGWTGSLFLIAAVVAVLALPLFLIDETPRPVSPVATQPKPSLAQAFGSRGVRLGLAIVLALQTGPRLAQALAGPRMVDLGLNPTQVGFVMIAGSALALPGTVLAGRLGTRLSPVRLLRLAVALQSAALVLLATSTFAVSLDSFVAGVLLFSLCNAFGFVALYALLMGWASPAQAGVDFTMFQSADACVALLCGVGGGLLTARFGYEAGFGFAVVASLAALSVLPLLVRNTAIDGQSQ</sequence>
<evidence type="ECO:0000256" key="2">
    <source>
        <dbReference type="ARBA" id="ARBA00008335"/>
    </source>
</evidence>
<evidence type="ECO:0000256" key="4">
    <source>
        <dbReference type="ARBA" id="ARBA00022692"/>
    </source>
</evidence>
<keyword evidence="6 7" id="KW-0472">Membrane</keyword>
<evidence type="ECO:0000313" key="8">
    <source>
        <dbReference type="EMBL" id="KTQ97524.1"/>
    </source>
</evidence>
<proteinExistence type="inferred from homology"/>
<dbReference type="InterPro" id="IPR036259">
    <property type="entry name" value="MFS_trans_sf"/>
</dbReference>
<feature type="transmembrane region" description="Helical" evidence="7">
    <location>
        <begin position="359"/>
        <end position="376"/>
    </location>
</feature>
<dbReference type="Proteomes" id="UP000078272">
    <property type="component" value="Unassembled WGS sequence"/>
</dbReference>
<organism evidence="8 9">
    <name type="scientific">Aureimonas ureilytica</name>
    <dbReference type="NCBI Taxonomy" id="401562"/>
    <lineage>
        <taxon>Bacteria</taxon>
        <taxon>Pseudomonadati</taxon>
        <taxon>Pseudomonadota</taxon>
        <taxon>Alphaproteobacteria</taxon>
        <taxon>Hyphomicrobiales</taxon>
        <taxon>Aurantimonadaceae</taxon>
        <taxon>Aureimonas</taxon>
    </lineage>
</organism>
<evidence type="ECO:0000313" key="9">
    <source>
        <dbReference type="Proteomes" id="UP000078272"/>
    </source>
</evidence>
<feature type="transmembrane region" description="Helical" evidence="7">
    <location>
        <begin position="316"/>
        <end position="338"/>
    </location>
</feature>
<dbReference type="PANTHER" id="PTHR12778:SF10">
    <property type="entry name" value="MAJOR FACILITATOR SUPERFAMILY DOMAIN-CONTAINING PROTEIN 3"/>
    <property type="match status" value="1"/>
</dbReference>
<dbReference type="InterPro" id="IPR004752">
    <property type="entry name" value="AmpG_permease/AT-1"/>
</dbReference>
<comment type="caution">
    <text evidence="8">The sequence shown here is derived from an EMBL/GenBank/DDBJ whole genome shotgun (WGS) entry which is preliminary data.</text>
</comment>
<dbReference type="GO" id="GO:0022857">
    <property type="term" value="F:transmembrane transporter activity"/>
    <property type="evidence" value="ECO:0007669"/>
    <property type="project" value="InterPro"/>
</dbReference>